<evidence type="ECO:0000256" key="1">
    <source>
        <dbReference type="ARBA" id="ARBA00001947"/>
    </source>
</evidence>
<gene>
    <name evidence="9" type="ORF">GCM10023187_52660</name>
</gene>
<keyword evidence="4" id="KW-0378">Hydrolase</keyword>
<dbReference type="InterPro" id="IPR011055">
    <property type="entry name" value="Dup_hybrid_motif"/>
</dbReference>
<evidence type="ECO:0000256" key="5">
    <source>
        <dbReference type="ARBA" id="ARBA00022833"/>
    </source>
</evidence>
<reference evidence="10" key="1">
    <citation type="journal article" date="2019" name="Int. J. Syst. Evol. Microbiol.">
        <title>The Global Catalogue of Microorganisms (GCM) 10K type strain sequencing project: providing services to taxonomists for standard genome sequencing and annotation.</title>
        <authorList>
            <consortium name="The Broad Institute Genomics Platform"/>
            <consortium name="The Broad Institute Genome Sequencing Center for Infectious Disease"/>
            <person name="Wu L."/>
            <person name="Ma J."/>
        </authorList>
    </citation>
    <scope>NUCLEOTIDE SEQUENCE [LARGE SCALE GENOMIC DNA]</scope>
    <source>
        <strain evidence="10">JCM 17925</strain>
    </source>
</reference>
<evidence type="ECO:0000256" key="3">
    <source>
        <dbReference type="ARBA" id="ARBA00022723"/>
    </source>
</evidence>
<keyword evidence="7" id="KW-0732">Signal</keyword>
<dbReference type="Proteomes" id="UP001500936">
    <property type="component" value="Unassembled WGS sequence"/>
</dbReference>
<comment type="caution">
    <text evidence="9">The sequence shown here is derived from an EMBL/GenBank/DDBJ whole genome shotgun (WGS) entry which is preliminary data.</text>
</comment>
<evidence type="ECO:0000256" key="7">
    <source>
        <dbReference type="SAM" id="SignalP"/>
    </source>
</evidence>
<evidence type="ECO:0000313" key="10">
    <source>
        <dbReference type="Proteomes" id="UP001500936"/>
    </source>
</evidence>
<dbReference type="PANTHER" id="PTHR21666">
    <property type="entry name" value="PEPTIDASE-RELATED"/>
    <property type="match status" value="1"/>
</dbReference>
<name>A0ABP8KYH0_9BACT</name>
<dbReference type="InterPro" id="IPR016047">
    <property type="entry name" value="M23ase_b-sheet_dom"/>
</dbReference>
<evidence type="ECO:0000313" key="9">
    <source>
        <dbReference type="EMBL" id="GAA4418846.1"/>
    </source>
</evidence>
<feature type="signal peptide" evidence="7">
    <location>
        <begin position="1"/>
        <end position="18"/>
    </location>
</feature>
<dbReference type="PROSITE" id="PS51257">
    <property type="entry name" value="PROKAR_LIPOPROTEIN"/>
    <property type="match status" value="1"/>
</dbReference>
<dbReference type="Pfam" id="PF01551">
    <property type="entry name" value="Peptidase_M23"/>
    <property type="match status" value="1"/>
</dbReference>
<keyword evidence="2" id="KW-0645">Protease</keyword>
<keyword evidence="10" id="KW-1185">Reference proteome</keyword>
<evidence type="ECO:0000256" key="2">
    <source>
        <dbReference type="ARBA" id="ARBA00022670"/>
    </source>
</evidence>
<evidence type="ECO:0000256" key="4">
    <source>
        <dbReference type="ARBA" id="ARBA00022801"/>
    </source>
</evidence>
<accession>A0ABP8KYH0</accession>
<dbReference type="CDD" id="cd12797">
    <property type="entry name" value="M23_peptidase"/>
    <property type="match status" value="1"/>
</dbReference>
<feature type="domain" description="M23ase beta-sheet core" evidence="8">
    <location>
        <begin position="245"/>
        <end position="344"/>
    </location>
</feature>
<protein>
    <recommendedName>
        <fullName evidence="8">M23ase beta-sheet core domain-containing protein</fullName>
    </recommendedName>
</protein>
<dbReference type="Gene3D" id="2.70.70.10">
    <property type="entry name" value="Glucose Permease (Domain IIA)"/>
    <property type="match status" value="1"/>
</dbReference>
<keyword evidence="6" id="KW-0482">Metalloprotease</keyword>
<organism evidence="9 10">
    <name type="scientific">Nibrella viscosa</name>
    <dbReference type="NCBI Taxonomy" id="1084524"/>
    <lineage>
        <taxon>Bacteria</taxon>
        <taxon>Pseudomonadati</taxon>
        <taxon>Bacteroidota</taxon>
        <taxon>Cytophagia</taxon>
        <taxon>Cytophagales</taxon>
        <taxon>Spirosomataceae</taxon>
        <taxon>Nibrella</taxon>
    </lineage>
</organism>
<keyword evidence="5" id="KW-0862">Zinc</keyword>
<dbReference type="EMBL" id="BAABHB010000017">
    <property type="protein sequence ID" value="GAA4418846.1"/>
    <property type="molecule type" value="Genomic_DNA"/>
</dbReference>
<proteinExistence type="predicted"/>
<comment type="cofactor">
    <cofactor evidence="1">
        <name>Zn(2+)</name>
        <dbReference type="ChEBI" id="CHEBI:29105"/>
    </cofactor>
</comment>
<dbReference type="RefSeq" id="WP_345271051.1">
    <property type="nucleotide sequence ID" value="NZ_BAABHB010000017.1"/>
</dbReference>
<evidence type="ECO:0000259" key="8">
    <source>
        <dbReference type="Pfam" id="PF01551"/>
    </source>
</evidence>
<dbReference type="PANTHER" id="PTHR21666:SF288">
    <property type="entry name" value="CELL DIVISION PROTEIN YTFB"/>
    <property type="match status" value="1"/>
</dbReference>
<sequence>MNKLFKLSLSYVLITALALSCRFIENDPEPAEKPDQTKNIGIQGGTISIDQTATVLFSNGTFKSETTVAVTKTENNADLNSLFDGLTKPLYGVEKRADYYIKVASDSKRPQRTVTVRLNVPQSLSNATKPGLALEVFALLNQSVSAEAMLNFDVVPSRYNAVSKTLEVDLPNYYFDYQNNGKRYEAVLTIGLVPGQNKGARVAGEECNGVFISCPLQTCVQTDPFNPQRTHPTLKDDEGNPIIRPHLGADFRASNIPVFAAADGEIKIATTQRDNKGNVTGWGNYIVIEHTNASGQRFATLYAHLSELRKTSGKVKENDLIAVSGSSGTGNAPHLHFEYIVNGNIADRNARIDPTPLINETSVRLISATAKQTGVNNCSGGSSWVVSFDYRDPKFNLDSKATLTFQDVEPVLNAPYTVNAGTLKSASGLVSSPTFCARFGQYSYFKVKVYMTQSNGVRSNCIYFILRKEGNAARVSADDAPATGAVGSNI</sequence>
<keyword evidence="3" id="KW-0479">Metal-binding</keyword>
<feature type="chain" id="PRO_5045038736" description="M23ase beta-sheet core domain-containing protein" evidence="7">
    <location>
        <begin position="19"/>
        <end position="490"/>
    </location>
</feature>
<dbReference type="InterPro" id="IPR050570">
    <property type="entry name" value="Cell_wall_metabolism_enzyme"/>
</dbReference>
<evidence type="ECO:0000256" key="6">
    <source>
        <dbReference type="ARBA" id="ARBA00023049"/>
    </source>
</evidence>
<dbReference type="SUPFAM" id="SSF51261">
    <property type="entry name" value="Duplicated hybrid motif"/>
    <property type="match status" value="1"/>
</dbReference>